<evidence type="ECO:0000259" key="8">
    <source>
        <dbReference type="Pfam" id="PF00528"/>
    </source>
</evidence>
<dbReference type="Proteomes" id="UP000332515">
    <property type="component" value="Unassembled WGS sequence"/>
</dbReference>
<evidence type="ECO:0000256" key="4">
    <source>
        <dbReference type="ARBA" id="ARBA00022692"/>
    </source>
</evidence>
<feature type="transmembrane region" description="Helical" evidence="7">
    <location>
        <begin position="201"/>
        <end position="223"/>
    </location>
</feature>
<proteinExistence type="predicted"/>
<keyword evidence="3" id="KW-1003">Cell membrane</keyword>
<dbReference type="PANTHER" id="PTHR30151:SF41">
    <property type="entry name" value="ABC TRANSPORTER PERMEASE PROTEIN"/>
    <property type="match status" value="1"/>
</dbReference>
<dbReference type="PANTHER" id="PTHR30151">
    <property type="entry name" value="ALKANE SULFONATE ABC TRANSPORTER-RELATED, MEMBRANE SUBUNIT"/>
    <property type="match status" value="1"/>
</dbReference>
<keyword evidence="2" id="KW-0813">Transport</keyword>
<evidence type="ECO:0000313" key="10">
    <source>
        <dbReference type="Proteomes" id="UP000332515"/>
    </source>
</evidence>
<evidence type="ECO:0000256" key="1">
    <source>
        <dbReference type="ARBA" id="ARBA00004651"/>
    </source>
</evidence>
<dbReference type="EMBL" id="VWNA01000001">
    <property type="protein sequence ID" value="MQT14249.1"/>
    <property type="molecule type" value="Genomic_DNA"/>
</dbReference>
<dbReference type="Gene3D" id="1.10.3720.10">
    <property type="entry name" value="MetI-like"/>
    <property type="match status" value="1"/>
</dbReference>
<organism evidence="9 10">
    <name type="scientific">Segnochrobactrum spirostomi</name>
    <dbReference type="NCBI Taxonomy" id="2608987"/>
    <lineage>
        <taxon>Bacteria</taxon>
        <taxon>Pseudomonadati</taxon>
        <taxon>Pseudomonadota</taxon>
        <taxon>Alphaproteobacteria</taxon>
        <taxon>Hyphomicrobiales</taxon>
        <taxon>Segnochrobactraceae</taxon>
        <taxon>Segnochrobactrum</taxon>
    </lineage>
</organism>
<evidence type="ECO:0000313" key="9">
    <source>
        <dbReference type="EMBL" id="MQT14249.1"/>
    </source>
</evidence>
<sequence>MTRPVTGVASATASAGKGSRRRFGLGRLALACAALLALISLVLPAGIGRGPLAVAFWPSVVVFAAAVVLGRLALRGRRSPGLVGAGLIAALALAATNLWILKAAALEGIAGPGFWALVLAAWLGASAMVADLTHVALRSAVARRAAALAVPLLFGLYLFFLWEVIVRGFGVPSVLMPAPSAIALRFGGALPTLWQDFVQTFVRGVLSGYIIGNGAGFLVAIVADRVPFLRRGLLPLGNFVAALPIIGIAPIMVMWFGFDWPSKAAVVVVVTFFPMLVNTVAGLAAAGPLERDLMRSYAASYGQTLLKLRLPAALPFIFNALKINSTLALIGAIVAEFFGTPIVGMGFRISVEAGRMALDMVWAEIALAAIAGTAFYGILALIERAATFWHPSFRS</sequence>
<evidence type="ECO:0000256" key="3">
    <source>
        <dbReference type="ARBA" id="ARBA00022475"/>
    </source>
</evidence>
<keyword evidence="4 7" id="KW-0812">Transmembrane</keyword>
<keyword evidence="10" id="KW-1185">Reference proteome</keyword>
<feature type="transmembrane region" description="Helical" evidence="7">
    <location>
        <begin position="54"/>
        <end position="74"/>
    </location>
</feature>
<evidence type="ECO:0000256" key="2">
    <source>
        <dbReference type="ARBA" id="ARBA00022448"/>
    </source>
</evidence>
<feature type="transmembrane region" description="Helical" evidence="7">
    <location>
        <begin position="264"/>
        <end position="286"/>
    </location>
</feature>
<dbReference type="InterPro" id="IPR000515">
    <property type="entry name" value="MetI-like"/>
</dbReference>
<keyword evidence="5 7" id="KW-1133">Transmembrane helix</keyword>
<evidence type="ECO:0000256" key="6">
    <source>
        <dbReference type="ARBA" id="ARBA00023136"/>
    </source>
</evidence>
<evidence type="ECO:0000256" key="5">
    <source>
        <dbReference type="ARBA" id="ARBA00022989"/>
    </source>
</evidence>
<protein>
    <submittedName>
        <fullName evidence="9">ABC transporter permease</fullName>
    </submittedName>
</protein>
<feature type="transmembrane region" description="Helical" evidence="7">
    <location>
        <begin position="327"/>
        <end position="349"/>
    </location>
</feature>
<dbReference type="SUPFAM" id="SSF161098">
    <property type="entry name" value="MetI-like"/>
    <property type="match status" value="1"/>
</dbReference>
<accession>A0A6A7Y9V8</accession>
<feature type="domain" description="ABC transmembrane type-1" evidence="8">
    <location>
        <begin position="212"/>
        <end position="385"/>
    </location>
</feature>
<dbReference type="GO" id="GO:0005886">
    <property type="term" value="C:plasma membrane"/>
    <property type="evidence" value="ECO:0007669"/>
    <property type="project" value="UniProtKB-SubCell"/>
</dbReference>
<dbReference type="GO" id="GO:0055085">
    <property type="term" value="P:transmembrane transport"/>
    <property type="evidence" value="ECO:0007669"/>
    <property type="project" value="InterPro"/>
</dbReference>
<comment type="caution">
    <text evidence="9">The sequence shown here is derived from an EMBL/GenBank/DDBJ whole genome shotgun (WGS) entry which is preliminary data.</text>
</comment>
<gene>
    <name evidence="9" type="ORF">F0357_16675</name>
</gene>
<feature type="transmembrane region" description="Helical" evidence="7">
    <location>
        <begin position="235"/>
        <end position="258"/>
    </location>
</feature>
<dbReference type="Pfam" id="PF00528">
    <property type="entry name" value="BPD_transp_1"/>
    <property type="match status" value="1"/>
</dbReference>
<reference evidence="9 10" key="1">
    <citation type="submission" date="2019-09" db="EMBL/GenBank/DDBJ databases">
        <title>Segnochrobactrum spirostomi gen. nov., sp. nov., isolated from the ciliate Spirostomum cf. yagiui and description of a novel family, Segnochrobactraceae fam. nov. within the order Rhizobiales of the class Alphaproteobacteria.</title>
        <authorList>
            <person name="Akter S."/>
            <person name="Shazib S.U.A."/>
            <person name="Shin M.K."/>
        </authorList>
    </citation>
    <scope>NUCLEOTIDE SEQUENCE [LARGE SCALE GENOMIC DNA]</scope>
    <source>
        <strain evidence="9 10">Sp-1</strain>
    </source>
</reference>
<comment type="subcellular location">
    <subcellularLocation>
        <location evidence="1">Cell membrane</location>
        <topology evidence="1">Multi-pass membrane protein</topology>
    </subcellularLocation>
</comment>
<name>A0A6A7Y9V8_9HYPH</name>
<feature type="transmembrane region" description="Helical" evidence="7">
    <location>
        <begin position="361"/>
        <end position="382"/>
    </location>
</feature>
<feature type="transmembrane region" description="Helical" evidence="7">
    <location>
        <begin position="113"/>
        <end position="133"/>
    </location>
</feature>
<evidence type="ECO:0000256" key="7">
    <source>
        <dbReference type="SAM" id="Phobius"/>
    </source>
</evidence>
<feature type="transmembrane region" description="Helical" evidence="7">
    <location>
        <begin position="81"/>
        <end position="101"/>
    </location>
</feature>
<dbReference type="RefSeq" id="WP_153487194.1">
    <property type="nucleotide sequence ID" value="NZ_VWNA01000001.1"/>
</dbReference>
<dbReference type="InterPro" id="IPR035906">
    <property type="entry name" value="MetI-like_sf"/>
</dbReference>
<keyword evidence="6 7" id="KW-0472">Membrane</keyword>
<feature type="transmembrane region" description="Helical" evidence="7">
    <location>
        <begin position="145"/>
        <end position="165"/>
    </location>
</feature>
<dbReference type="AlphaFoldDB" id="A0A6A7Y9V8"/>